<reference evidence="2" key="1">
    <citation type="submission" date="2016-10" db="EMBL/GenBank/DDBJ databases">
        <authorList>
            <person name="Varghese N."/>
            <person name="Submissions S."/>
        </authorList>
    </citation>
    <scope>NUCLEOTIDE SEQUENCE [LARGE SCALE GENOMIC DNA]</scope>
    <source>
        <strain evidence="2">ES.061</strain>
    </source>
</reference>
<sequence length="173" mass="19056">MPGPKHLIVASVFGGLLLAAGIAAFAISQQKTANSVPAGDLRLTVHAEETGSRVCRPETRVTVNKREQGFYALYGDARYTDTRDGKSTRLPLQWVFTGWDSAGMSQFHTTTGINTETSCADLKITYQIRECWYDFSNREPRACPQIHVEGEGFAGLVIEEDQSQELPQTQGSE</sequence>
<name>A0A1H4JDC5_9HYPH</name>
<dbReference type="Proteomes" id="UP000199064">
    <property type="component" value="Unassembled WGS sequence"/>
</dbReference>
<evidence type="ECO:0000313" key="2">
    <source>
        <dbReference type="Proteomes" id="UP000199064"/>
    </source>
</evidence>
<evidence type="ECO:0000313" key="1">
    <source>
        <dbReference type="EMBL" id="SEB44211.1"/>
    </source>
</evidence>
<keyword evidence="2" id="KW-1185">Reference proteome</keyword>
<dbReference type="RefSeq" id="WP_090327581.1">
    <property type="nucleotide sequence ID" value="NZ_FNSL01000001.1"/>
</dbReference>
<dbReference type="AlphaFoldDB" id="A0A1H4JDC5"/>
<proteinExistence type="predicted"/>
<gene>
    <name evidence="1" type="ORF">SAMN05216452_1267</name>
</gene>
<accession>A0A1H4JDC5</accession>
<organism evidence="1 2">
    <name type="scientific">Nitratireductor aquibiodomus</name>
    <dbReference type="NCBI Taxonomy" id="204799"/>
    <lineage>
        <taxon>Bacteria</taxon>
        <taxon>Pseudomonadati</taxon>
        <taxon>Pseudomonadota</taxon>
        <taxon>Alphaproteobacteria</taxon>
        <taxon>Hyphomicrobiales</taxon>
        <taxon>Phyllobacteriaceae</taxon>
        <taxon>Nitratireductor</taxon>
    </lineage>
</organism>
<protein>
    <submittedName>
        <fullName evidence="1">Uncharacterized protein</fullName>
    </submittedName>
</protein>
<dbReference type="EMBL" id="FNSL01000001">
    <property type="protein sequence ID" value="SEB44211.1"/>
    <property type="molecule type" value="Genomic_DNA"/>
</dbReference>